<dbReference type="InterPro" id="IPR008546">
    <property type="entry name" value="VAN3-bd-like_auxin_canal"/>
</dbReference>
<gene>
    <name evidence="2" type="ORF">RJ641_033483</name>
</gene>
<feature type="domain" description="VAN3-binding protein-like auxin canalisation" evidence="1">
    <location>
        <begin position="61"/>
        <end position="109"/>
    </location>
</feature>
<comment type="caution">
    <text evidence="2">The sequence shown here is derived from an EMBL/GenBank/DDBJ whole genome shotgun (WGS) entry which is preliminary data.</text>
</comment>
<keyword evidence="3" id="KW-1185">Reference proteome</keyword>
<evidence type="ECO:0000313" key="2">
    <source>
        <dbReference type="EMBL" id="KAK6936453.1"/>
    </source>
</evidence>
<name>A0AAN8ZJK3_9MAGN</name>
<organism evidence="2 3">
    <name type="scientific">Dillenia turbinata</name>
    <dbReference type="NCBI Taxonomy" id="194707"/>
    <lineage>
        <taxon>Eukaryota</taxon>
        <taxon>Viridiplantae</taxon>
        <taxon>Streptophyta</taxon>
        <taxon>Embryophyta</taxon>
        <taxon>Tracheophyta</taxon>
        <taxon>Spermatophyta</taxon>
        <taxon>Magnoliopsida</taxon>
        <taxon>eudicotyledons</taxon>
        <taxon>Gunneridae</taxon>
        <taxon>Pentapetalae</taxon>
        <taxon>Dilleniales</taxon>
        <taxon>Dilleniaceae</taxon>
        <taxon>Dillenia</taxon>
    </lineage>
</organism>
<proteinExistence type="predicted"/>
<accession>A0AAN8ZJK3</accession>
<sequence length="149" mass="17166">MHQIVRSQAPFFVSLDGHANGHLTHVAQSDKWENKCCTKASDRLRMKEKPSCSQCQSLEVPKSPAIAMEFLCRSWSTSATDFLQILSSNNYLLPRDDNNEAEVHEEIMEGEKKVKQLKATKSNIDRMGNTWVPLEKGRKRHDYKSWILF</sequence>
<protein>
    <submittedName>
        <fullName evidence="2">VAN3-binding protein-like, auxin canalization domain</fullName>
    </submittedName>
</protein>
<evidence type="ECO:0000259" key="1">
    <source>
        <dbReference type="Pfam" id="PF05703"/>
    </source>
</evidence>
<dbReference type="EMBL" id="JBAMMX010000007">
    <property type="protein sequence ID" value="KAK6936453.1"/>
    <property type="molecule type" value="Genomic_DNA"/>
</dbReference>
<evidence type="ECO:0000313" key="3">
    <source>
        <dbReference type="Proteomes" id="UP001370490"/>
    </source>
</evidence>
<dbReference type="AlphaFoldDB" id="A0AAN8ZJK3"/>
<reference evidence="2 3" key="1">
    <citation type="submission" date="2023-12" db="EMBL/GenBank/DDBJ databases">
        <title>A high-quality genome assembly for Dillenia turbinata (Dilleniales).</title>
        <authorList>
            <person name="Chanderbali A."/>
        </authorList>
    </citation>
    <scope>NUCLEOTIDE SEQUENCE [LARGE SCALE GENOMIC DNA]</scope>
    <source>
        <strain evidence="2">LSX21</strain>
        <tissue evidence="2">Leaf</tissue>
    </source>
</reference>
<dbReference type="Proteomes" id="UP001370490">
    <property type="component" value="Unassembled WGS sequence"/>
</dbReference>
<dbReference type="Pfam" id="PF05703">
    <property type="entry name" value="Auxin_canalis"/>
    <property type="match status" value="1"/>
</dbReference>